<dbReference type="InterPro" id="IPR000529">
    <property type="entry name" value="Ribosomal_bS6"/>
</dbReference>
<protein>
    <recommendedName>
        <fullName evidence="2">Small ribosomal subunit protein bS6</fullName>
    </recommendedName>
    <alternativeName>
        <fullName evidence="3">30S ribosomal protein S6</fullName>
    </alternativeName>
</protein>
<evidence type="ECO:0000256" key="2">
    <source>
        <dbReference type="ARBA" id="ARBA00035294"/>
    </source>
</evidence>
<accession>A0A1F4XRV3</accession>
<feature type="compositionally biased region" description="Polar residues" evidence="4">
    <location>
        <begin position="1"/>
        <end position="11"/>
    </location>
</feature>
<dbReference type="GO" id="GO:0006412">
    <property type="term" value="P:translation"/>
    <property type="evidence" value="ECO:0007669"/>
    <property type="project" value="InterPro"/>
</dbReference>
<sequence length="179" mass="19793">MAEMSQVSAETSSQANNSPSSAQATEGTRPVYEVGFHVVPTVEEVKVGDVVETIRAVLAEVKAEIIRDQFPQKMTLAYTIERSAAGKREKYTESYFGFIKFAAEREHVAALEAQLRSAKDILRYLLIETTREEPIIARRAVYSSNRLEGETIKKPATAPETPGEVSDEELTKSIDALVN</sequence>
<feature type="compositionally biased region" description="Low complexity" evidence="4">
    <location>
        <begin position="12"/>
        <end position="24"/>
    </location>
</feature>
<feature type="region of interest" description="Disordered" evidence="4">
    <location>
        <begin position="152"/>
        <end position="179"/>
    </location>
</feature>
<dbReference type="GO" id="GO:0003735">
    <property type="term" value="F:structural constituent of ribosome"/>
    <property type="evidence" value="ECO:0007669"/>
    <property type="project" value="InterPro"/>
</dbReference>
<comment type="caution">
    <text evidence="5">The sequence shown here is derived from an EMBL/GenBank/DDBJ whole genome shotgun (WGS) entry which is preliminary data.</text>
</comment>
<dbReference type="GO" id="GO:0019843">
    <property type="term" value="F:rRNA binding"/>
    <property type="evidence" value="ECO:0007669"/>
    <property type="project" value="InterPro"/>
</dbReference>
<reference evidence="5 6" key="1">
    <citation type="journal article" date="2016" name="Nat. Commun.">
        <title>Thousands of microbial genomes shed light on interconnected biogeochemical processes in an aquifer system.</title>
        <authorList>
            <person name="Anantharaman K."/>
            <person name="Brown C.T."/>
            <person name="Hug L.A."/>
            <person name="Sharon I."/>
            <person name="Castelle C.J."/>
            <person name="Probst A.J."/>
            <person name="Thomas B.C."/>
            <person name="Singh A."/>
            <person name="Wilkins M.J."/>
            <person name="Karaoz U."/>
            <person name="Brodie E.L."/>
            <person name="Williams K.H."/>
            <person name="Hubbard S.S."/>
            <person name="Banfield J.F."/>
        </authorList>
    </citation>
    <scope>NUCLEOTIDE SEQUENCE [LARGE SCALE GENOMIC DNA]</scope>
</reference>
<evidence type="ECO:0000256" key="1">
    <source>
        <dbReference type="ARBA" id="ARBA00009512"/>
    </source>
</evidence>
<evidence type="ECO:0000313" key="5">
    <source>
        <dbReference type="EMBL" id="OGC84405.1"/>
    </source>
</evidence>
<name>A0A1F4XRV3_9BACT</name>
<dbReference type="SUPFAM" id="SSF54995">
    <property type="entry name" value="Ribosomal protein S6"/>
    <property type="match status" value="1"/>
</dbReference>
<dbReference type="Gene3D" id="3.30.70.60">
    <property type="match status" value="1"/>
</dbReference>
<dbReference type="GO" id="GO:0005840">
    <property type="term" value="C:ribosome"/>
    <property type="evidence" value="ECO:0007669"/>
    <property type="project" value="InterPro"/>
</dbReference>
<dbReference type="InterPro" id="IPR014717">
    <property type="entry name" value="Transl_elong_EF1B/ribsomal_bS6"/>
</dbReference>
<dbReference type="Proteomes" id="UP000178091">
    <property type="component" value="Unassembled WGS sequence"/>
</dbReference>
<feature type="region of interest" description="Disordered" evidence="4">
    <location>
        <begin position="1"/>
        <end position="27"/>
    </location>
</feature>
<dbReference type="EMBL" id="MEWW01000016">
    <property type="protein sequence ID" value="OGC84405.1"/>
    <property type="molecule type" value="Genomic_DNA"/>
</dbReference>
<comment type="similarity">
    <text evidence="1">Belongs to the bacterial ribosomal protein bS6 family.</text>
</comment>
<organism evidence="5 6">
    <name type="scientific">Candidatus Adlerbacteria bacterium RIFCSPHIGHO2_12_FULL_53_18</name>
    <dbReference type="NCBI Taxonomy" id="1797242"/>
    <lineage>
        <taxon>Bacteria</taxon>
        <taxon>Candidatus Adleribacteriota</taxon>
    </lineage>
</organism>
<dbReference type="InterPro" id="IPR035980">
    <property type="entry name" value="Ribosomal_bS6_sf"/>
</dbReference>
<dbReference type="Pfam" id="PF01250">
    <property type="entry name" value="Ribosomal_S6"/>
    <property type="match status" value="1"/>
</dbReference>
<evidence type="ECO:0000313" key="6">
    <source>
        <dbReference type="Proteomes" id="UP000178091"/>
    </source>
</evidence>
<evidence type="ECO:0000256" key="4">
    <source>
        <dbReference type="SAM" id="MobiDB-lite"/>
    </source>
</evidence>
<gene>
    <name evidence="5" type="ORF">A3F55_00295</name>
</gene>
<dbReference type="AlphaFoldDB" id="A0A1F4XRV3"/>
<evidence type="ECO:0000256" key="3">
    <source>
        <dbReference type="ARBA" id="ARBA00035520"/>
    </source>
</evidence>
<proteinExistence type="inferred from homology"/>